<name>A0AAN6S1M0_9PEZI</name>
<dbReference type="PANTHER" id="PTHR32385:SF20">
    <property type="entry name" value="MANNOSYL PHOSPHORYLINOSITOL CERAMIDE SYNTHASE CSH1-RELATED"/>
    <property type="match status" value="1"/>
</dbReference>
<dbReference type="GO" id="GO:0051999">
    <property type="term" value="P:mannosyl-inositol phosphorylceramide biosynthetic process"/>
    <property type="evidence" value="ECO:0007669"/>
    <property type="project" value="TreeGrafter"/>
</dbReference>
<keyword evidence="2" id="KW-0812">Transmembrane</keyword>
<keyword evidence="4" id="KW-0472">Membrane</keyword>
<reference evidence="6" key="1">
    <citation type="journal article" date="2023" name="Mol. Phylogenet. Evol.">
        <title>Genome-scale phylogeny and comparative genomics of the fungal order Sordariales.</title>
        <authorList>
            <person name="Hensen N."/>
            <person name="Bonometti L."/>
            <person name="Westerberg I."/>
            <person name="Brannstrom I.O."/>
            <person name="Guillou S."/>
            <person name="Cros-Aarteil S."/>
            <person name="Calhoun S."/>
            <person name="Haridas S."/>
            <person name="Kuo A."/>
            <person name="Mondo S."/>
            <person name="Pangilinan J."/>
            <person name="Riley R."/>
            <person name="LaButti K."/>
            <person name="Andreopoulos B."/>
            <person name="Lipzen A."/>
            <person name="Chen C."/>
            <person name="Yan M."/>
            <person name="Daum C."/>
            <person name="Ng V."/>
            <person name="Clum A."/>
            <person name="Steindorff A."/>
            <person name="Ohm R.A."/>
            <person name="Martin F."/>
            <person name="Silar P."/>
            <person name="Natvig D.O."/>
            <person name="Lalanne C."/>
            <person name="Gautier V."/>
            <person name="Ament-Velasquez S.L."/>
            <person name="Kruys A."/>
            <person name="Hutchinson M.I."/>
            <person name="Powell A.J."/>
            <person name="Barry K."/>
            <person name="Miller A.N."/>
            <person name="Grigoriev I.V."/>
            <person name="Debuchy R."/>
            <person name="Gladieux P."/>
            <person name="Hiltunen Thoren M."/>
            <person name="Johannesson H."/>
        </authorList>
    </citation>
    <scope>NUCLEOTIDE SEQUENCE [LARGE SCALE GENOMIC DNA]</scope>
    <source>
        <strain evidence="6">CBS 340.73</strain>
    </source>
</reference>
<dbReference type="Proteomes" id="UP001303473">
    <property type="component" value="Unassembled WGS sequence"/>
</dbReference>
<evidence type="ECO:0000313" key="5">
    <source>
        <dbReference type="EMBL" id="KAK3936678.1"/>
    </source>
</evidence>
<dbReference type="GO" id="GO:0016020">
    <property type="term" value="C:membrane"/>
    <property type="evidence" value="ECO:0007669"/>
    <property type="project" value="UniProtKB-SubCell"/>
</dbReference>
<dbReference type="SUPFAM" id="SSF53448">
    <property type="entry name" value="Nucleotide-diphospho-sugar transferases"/>
    <property type="match status" value="1"/>
</dbReference>
<accession>A0AAN6S1M0</accession>
<dbReference type="InterPro" id="IPR029044">
    <property type="entry name" value="Nucleotide-diphossugar_trans"/>
</dbReference>
<dbReference type="Gene3D" id="3.90.550.20">
    <property type="match status" value="1"/>
</dbReference>
<evidence type="ECO:0000256" key="3">
    <source>
        <dbReference type="ARBA" id="ARBA00022989"/>
    </source>
</evidence>
<organism evidence="5 6">
    <name type="scientific">Diplogelasinospora grovesii</name>
    <dbReference type="NCBI Taxonomy" id="303347"/>
    <lineage>
        <taxon>Eukaryota</taxon>
        <taxon>Fungi</taxon>
        <taxon>Dikarya</taxon>
        <taxon>Ascomycota</taxon>
        <taxon>Pezizomycotina</taxon>
        <taxon>Sordariomycetes</taxon>
        <taxon>Sordariomycetidae</taxon>
        <taxon>Sordariales</taxon>
        <taxon>Diplogelasinosporaceae</taxon>
        <taxon>Diplogelasinospora</taxon>
    </lineage>
</organism>
<dbReference type="AlphaFoldDB" id="A0AAN6S1M0"/>
<proteinExistence type="predicted"/>
<dbReference type="PANTHER" id="PTHR32385">
    <property type="entry name" value="MANNOSYL PHOSPHORYLINOSITOL CERAMIDE SYNTHASE"/>
    <property type="match status" value="1"/>
</dbReference>
<evidence type="ECO:0000256" key="1">
    <source>
        <dbReference type="ARBA" id="ARBA00004370"/>
    </source>
</evidence>
<comment type="caution">
    <text evidence="5">The sequence shown here is derived from an EMBL/GenBank/DDBJ whole genome shotgun (WGS) entry which is preliminary data.</text>
</comment>
<gene>
    <name evidence="5" type="ORF">QBC46DRAFT_228241</name>
</gene>
<feature type="non-terminal residue" evidence="5">
    <location>
        <position position="89"/>
    </location>
</feature>
<dbReference type="InterPro" id="IPR051706">
    <property type="entry name" value="Glycosyltransferase_domain"/>
</dbReference>
<evidence type="ECO:0000256" key="4">
    <source>
        <dbReference type="ARBA" id="ARBA00023136"/>
    </source>
</evidence>
<evidence type="ECO:0000256" key="2">
    <source>
        <dbReference type="ARBA" id="ARBA00022692"/>
    </source>
</evidence>
<protein>
    <submittedName>
        <fullName evidence="5">Uncharacterized protein</fullName>
    </submittedName>
</protein>
<dbReference type="EMBL" id="MU853876">
    <property type="protein sequence ID" value="KAK3936678.1"/>
    <property type="molecule type" value="Genomic_DNA"/>
</dbReference>
<sequence>MYHFGAIYLDLDNGCTADLTPRLHYPVFVTDGGHGALRNHILGARPGHPFWRAITSALERYHWNYGLPYVAMSFASGQWFETAVWKEYH</sequence>
<keyword evidence="3" id="KW-1133">Transmembrane helix</keyword>
<keyword evidence="6" id="KW-1185">Reference proteome</keyword>
<evidence type="ECO:0000313" key="6">
    <source>
        <dbReference type="Proteomes" id="UP001303473"/>
    </source>
</evidence>
<dbReference type="GO" id="GO:0000030">
    <property type="term" value="F:mannosyltransferase activity"/>
    <property type="evidence" value="ECO:0007669"/>
    <property type="project" value="TreeGrafter"/>
</dbReference>
<comment type="subcellular location">
    <subcellularLocation>
        <location evidence="1">Membrane</location>
    </subcellularLocation>
</comment>